<organism evidence="2 3">
    <name type="scientific">Candidatus Merdimorpha stercoravium</name>
    <dbReference type="NCBI Taxonomy" id="2840863"/>
    <lineage>
        <taxon>Bacteria</taxon>
        <taxon>Pseudomonadati</taxon>
        <taxon>Bacteroidota</taxon>
        <taxon>Flavobacteriia</taxon>
        <taxon>Flavobacteriales</taxon>
        <taxon>Candidatus Merdimorpha</taxon>
    </lineage>
</organism>
<dbReference type="Pfam" id="PF05069">
    <property type="entry name" value="Phage_tail_S"/>
    <property type="match status" value="1"/>
</dbReference>
<evidence type="ECO:0000313" key="3">
    <source>
        <dbReference type="Proteomes" id="UP000824161"/>
    </source>
</evidence>
<name>A0A9D1KT91_9FLAO</name>
<evidence type="ECO:0000256" key="1">
    <source>
        <dbReference type="SAM" id="MobiDB-lite"/>
    </source>
</evidence>
<dbReference type="AlphaFoldDB" id="A0A9D1KT91"/>
<feature type="compositionally biased region" description="Basic and acidic residues" evidence="1">
    <location>
        <begin position="57"/>
        <end position="66"/>
    </location>
</feature>
<accession>A0A9D1KT91</accession>
<dbReference type="Proteomes" id="UP000824161">
    <property type="component" value="Unassembled WGS sequence"/>
</dbReference>
<sequence length="185" mass="20943">MQQDYRKLSLDMQRRAAEMARVIQRDVPAYIAVAWERMKDANFSAQGFVRGGSAAPRWDKRKKETPRTSGKRILHSTGTLQASVHFTPGAGQVRAWVDLGKVPYARIHNEGGRVSQYVRPFSRRLVSPNRNTGSVGKPSRRGHPVAGFFRRATYPRRQYLGISPDIFVSAHKDIAYAIRRALNSH</sequence>
<protein>
    <submittedName>
        <fullName evidence="2">Phage virion morphogenesis protein</fullName>
    </submittedName>
</protein>
<dbReference type="EMBL" id="DVLY01000179">
    <property type="protein sequence ID" value="HIT98571.1"/>
    <property type="molecule type" value="Genomic_DNA"/>
</dbReference>
<comment type="caution">
    <text evidence="2">The sequence shown here is derived from an EMBL/GenBank/DDBJ whole genome shotgun (WGS) entry which is preliminary data.</text>
</comment>
<gene>
    <name evidence="2" type="ORF">IAC44_07025</name>
</gene>
<feature type="region of interest" description="Disordered" evidence="1">
    <location>
        <begin position="52"/>
        <end position="71"/>
    </location>
</feature>
<dbReference type="InterPro" id="IPR006522">
    <property type="entry name" value="Phage_virion_morphogenesis"/>
</dbReference>
<proteinExistence type="predicted"/>
<evidence type="ECO:0000313" key="2">
    <source>
        <dbReference type="EMBL" id="HIT98571.1"/>
    </source>
</evidence>
<reference evidence="2" key="1">
    <citation type="submission" date="2020-10" db="EMBL/GenBank/DDBJ databases">
        <authorList>
            <person name="Gilroy R."/>
        </authorList>
    </citation>
    <scope>NUCLEOTIDE SEQUENCE</scope>
    <source>
        <strain evidence="2">1383</strain>
    </source>
</reference>
<reference evidence="2" key="2">
    <citation type="journal article" date="2021" name="PeerJ">
        <title>Extensive microbial diversity within the chicken gut microbiome revealed by metagenomics and culture.</title>
        <authorList>
            <person name="Gilroy R."/>
            <person name="Ravi A."/>
            <person name="Getino M."/>
            <person name="Pursley I."/>
            <person name="Horton D.L."/>
            <person name="Alikhan N.F."/>
            <person name="Baker D."/>
            <person name="Gharbi K."/>
            <person name="Hall N."/>
            <person name="Watson M."/>
            <person name="Adriaenssens E.M."/>
            <person name="Foster-Nyarko E."/>
            <person name="Jarju S."/>
            <person name="Secka A."/>
            <person name="Antonio M."/>
            <person name="Oren A."/>
            <person name="Chaudhuri R.R."/>
            <person name="La Ragione R."/>
            <person name="Hildebrand F."/>
            <person name="Pallen M.J."/>
        </authorList>
    </citation>
    <scope>NUCLEOTIDE SEQUENCE</scope>
    <source>
        <strain evidence="2">1383</strain>
    </source>
</reference>